<dbReference type="Pfam" id="PF13231">
    <property type="entry name" value="PMT_2"/>
    <property type="match status" value="1"/>
</dbReference>
<dbReference type="AlphaFoldDB" id="A0A916JPZ5"/>
<evidence type="ECO:0000256" key="7">
    <source>
        <dbReference type="ARBA" id="ARBA00023136"/>
    </source>
</evidence>
<feature type="transmembrane region" description="Helical" evidence="8">
    <location>
        <begin position="334"/>
        <end position="353"/>
    </location>
</feature>
<comment type="subcellular location">
    <subcellularLocation>
        <location evidence="1">Cell membrane</location>
        <topology evidence="1">Multi-pass membrane protein</topology>
    </subcellularLocation>
</comment>
<dbReference type="PANTHER" id="PTHR33908:SF11">
    <property type="entry name" value="MEMBRANE PROTEIN"/>
    <property type="match status" value="1"/>
</dbReference>
<name>A0A916JPZ5_9FLAO</name>
<gene>
    <name evidence="10" type="ORF">CRYO30217_02872</name>
</gene>
<evidence type="ECO:0000259" key="9">
    <source>
        <dbReference type="Pfam" id="PF13231"/>
    </source>
</evidence>
<evidence type="ECO:0000256" key="6">
    <source>
        <dbReference type="ARBA" id="ARBA00022989"/>
    </source>
</evidence>
<feature type="transmembrane region" description="Helical" evidence="8">
    <location>
        <begin position="81"/>
        <end position="98"/>
    </location>
</feature>
<evidence type="ECO:0000256" key="5">
    <source>
        <dbReference type="ARBA" id="ARBA00022692"/>
    </source>
</evidence>
<keyword evidence="6 8" id="KW-1133">Transmembrane helix</keyword>
<reference evidence="10" key="1">
    <citation type="submission" date="2021-04" db="EMBL/GenBank/DDBJ databases">
        <authorList>
            <person name="Rodrigo-Torres L."/>
            <person name="Arahal R. D."/>
            <person name="Lucena T."/>
        </authorList>
    </citation>
    <scope>NUCLEOTIDE SEQUENCE</scope>
    <source>
        <strain evidence="10">AS29M-1</strain>
    </source>
</reference>
<keyword evidence="2" id="KW-1003">Cell membrane</keyword>
<dbReference type="EMBL" id="OU015584">
    <property type="protein sequence ID" value="CAG5085759.1"/>
    <property type="molecule type" value="Genomic_DNA"/>
</dbReference>
<evidence type="ECO:0000256" key="4">
    <source>
        <dbReference type="ARBA" id="ARBA00022679"/>
    </source>
</evidence>
<dbReference type="PANTHER" id="PTHR33908">
    <property type="entry name" value="MANNOSYLTRANSFERASE YKCB-RELATED"/>
    <property type="match status" value="1"/>
</dbReference>
<protein>
    <recommendedName>
        <fullName evidence="9">Glycosyltransferase RgtA/B/C/D-like domain-containing protein</fullName>
    </recommendedName>
</protein>
<evidence type="ECO:0000313" key="11">
    <source>
        <dbReference type="Proteomes" id="UP000683507"/>
    </source>
</evidence>
<dbReference type="InterPro" id="IPR038731">
    <property type="entry name" value="RgtA/B/C-like"/>
</dbReference>
<feature type="transmembrane region" description="Helical" evidence="8">
    <location>
        <begin position="309"/>
        <end position="328"/>
    </location>
</feature>
<proteinExistence type="predicted"/>
<dbReference type="GO" id="GO:0016763">
    <property type="term" value="F:pentosyltransferase activity"/>
    <property type="evidence" value="ECO:0007669"/>
    <property type="project" value="TreeGrafter"/>
</dbReference>
<sequence length="606" mass="68976">MVFEQFIVLSNTMSSVGNKIKQSLFFRGNRSDSLVIYGTLLLILVKLILFPFTQTVDADAVSRTLISYNWLKNPHFITDSVWAPLHFYLNGAVMWITGSIEDGPRILNIFLSGLMIIPFYFFVKREFNEQGAVYSAALVALSPVIFRNSFQALSGTPYLFFLAMGLFFFSRALRSSSFKFYVIAGLSITLAAGFRYEAWIIIAVFTLIGIIRKQWKGTAVFWGVAMIVPAGWMLIGQVYHGDFLYGVNGAYGWNIEQMDVNANVNDTERLKRLFFFPMSWFLAVSPILAWVIIVSFIRKTIKKAYSLQQFLWLLPLAVIGLAFLVKAQDGTLLLQHRFTGSLVLLSAPLLATVLDVKSKRFSKPLMFLAVLLILPQSYFWYRVNLDEWPPMSRQIKSVIKDIQLSTGPETLPLPQIDNPLLTGGLEAVKNNWNKEDGLILDFFGWTETYYFALQYPKADPFIFPGAKNDVFPTEKYLNYVLTHPKGKLVMHCASNHQEFVTITSCRFTLNGHSEVSLRIESLYNEKGFQVYEYQLAQDQEFVDDIADEVCFSSGSVAYFESKAYFNVQLKESAKRLARKESISLEAGIHKLAEELAEKYKKGEIEL</sequence>
<keyword evidence="7 8" id="KW-0472">Membrane</keyword>
<dbReference type="InterPro" id="IPR050297">
    <property type="entry name" value="LipidA_mod_glycosyltrf_83"/>
</dbReference>
<feature type="transmembrane region" description="Helical" evidence="8">
    <location>
        <begin position="274"/>
        <end position="297"/>
    </location>
</feature>
<dbReference type="GO" id="GO:0009103">
    <property type="term" value="P:lipopolysaccharide biosynthetic process"/>
    <property type="evidence" value="ECO:0007669"/>
    <property type="project" value="UniProtKB-ARBA"/>
</dbReference>
<keyword evidence="11" id="KW-1185">Reference proteome</keyword>
<feature type="transmembrane region" description="Helical" evidence="8">
    <location>
        <begin position="158"/>
        <end position="174"/>
    </location>
</feature>
<dbReference type="KEGG" id="ptan:CRYO30217_02872"/>
<keyword evidence="4" id="KW-0808">Transferase</keyword>
<dbReference type="GO" id="GO:0005886">
    <property type="term" value="C:plasma membrane"/>
    <property type="evidence" value="ECO:0007669"/>
    <property type="project" value="UniProtKB-SubCell"/>
</dbReference>
<keyword evidence="3" id="KW-0328">Glycosyltransferase</keyword>
<accession>A0A916JPZ5</accession>
<evidence type="ECO:0000256" key="8">
    <source>
        <dbReference type="SAM" id="Phobius"/>
    </source>
</evidence>
<evidence type="ECO:0000256" key="1">
    <source>
        <dbReference type="ARBA" id="ARBA00004651"/>
    </source>
</evidence>
<dbReference type="Proteomes" id="UP000683507">
    <property type="component" value="Chromosome"/>
</dbReference>
<feature type="transmembrane region" description="Helical" evidence="8">
    <location>
        <begin position="220"/>
        <end position="239"/>
    </location>
</feature>
<keyword evidence="5 8" id="KW-0812">Transmembrane</keyword>
<feature type="domain" description="Glycosyltransferase RgtA/B/C/D-like" evidence="9">
    <location>
        <begin position="83"/>
        <end position="229"/>
    </location>
</feature>
<evidence type="ECO:0000256" key="3">
    <source>
        <dbReference type="ARBA" id="ARBA00022676"/>
    </source>
</evidence>
<evidence type="ECO:0000256" key="2">
    <source>
        <dbReference type="ARBA" id="ARBA00022475"/>
    </source>
</evidence>
<feature type="transmembrane region" description="Helical" evidence="8">
    <location>
        <begin position="365"/>
        <end position="381"/>
    </location>
</feature>
<evidence type="ECO:0000313" key="10">
    <source>
        <dbReference type="EMBL" id="CAG5085759.1"/>
    </source>
</evidence>
<feature type="transmembrane region" description="Helical" evidence="8">
    <location>
        <begin position="34"/>
        <end position="53"/>
    </location>
</feature>
<feature type="transmembrane region" description="Helical" evidence="8">
    <location>
        <begin position="180"/>
        <end position="208"/>
    </location>
</feature>
<feature type="transmembrane region" description="Helical" evidence="8">
    <location>
        <begin position="105"/>
        <end position="123"/>
    </location>
</feature>
<feature type="transmembrane region" description="Helical" evidence="8">
    <location>
        <begin position="129"/>
        <end position="146"/>
    </location>
</feature>
<organism evidence="10 11">
    <name type="scientific">Parvicella tangerina</name>
    <dbReference type="NCBI Taxonomy" id="2829795"/>
    <lineage>
        <taxon>Bacteria</taxon>
        <taxon>Pseudomonadati</taxon>
        <taxon>Bacteroidota</taxon>
        <taxon>Flavobacteriia</taxon>
        <taxon>Flavobacteriales</taxon>
        <taxon>Parvicellaceae</taxon>
        <taxon>Parvicella</taxon>
    </lineage>
</organism>